<evidence type="ECO:0000313" key="2">
    <source>
        <dbReference type="EMBL" id="GAJ22244.1"/>
    </source>
</evidence>
<keyword evidence="1" id="KW-0812">Transmembrane</keyword>
<dbReference type="AlphaFoldDB" id="X1UXQ6"/>
<protein>
    <submittedName>
        <fullName evidence="2">Uncharacterized protein</fullName>
    </submittedName>
</protein>
<comment type="caution">
    <text evidence="2">The sequence shown here is derived from an EMBL/GenBank/DDBJ whole genome shotgun (WGS) entry which is preliminary data.</text>
</comment>
<keyword evidence="1" id="KW-1133">Transmembrane helix</keyword>
<reference evidence="2" key="1">
    <citation type="journal article" date="2014" name="Front. Microbiol.">
        <title>High frequency of phylogenetically diverse reductive dehalogenase-homologous genes in deep subseafloor sedimentary metagenomes.</title>
        <authorList>
            <person name="Kawai M."/>
            <person name="Futagami T."/>
            <person name="Toyoda A."/>
            <person name="Takaki Y."/>
            <person name="Nishi S."/>
            <person name="Hori S."/>
            <person name="Arai W."/>
            <person name="Tsubouchi T."/>
            <person name="Morono Y."/>
            <person name="Uchiyama I."/>
            <person name="Ito T."/>
            <person name="Fujiyama A."/>
            <person name="Inagaki F."/>
            <person name="Takami H."/>
        </authorList>
    </citation>
    <scope>NUCLEOTIDE SEQUENCE</scope>
    <source>
        <strain evidence="2">Expedition CK06-06</strain>
    </source>
</reference>
<organism evidence="2">
    <name type="scientific">marine sediment metagenome</name>
    <dbReference type="NCBI Taxonomy" id="412755"/>
    <lineage>
        <taxon>unclassified sequences</taxon>
        <taxon>metagenomes</taxon>
        <taxon>ecological metagenomes</taxon>
    </lineage>
</organism>
<sequence>RLIESLKKKKSSAKGESIIKQYSGEVIKIRKGANKIMDWYILIVVLVIVVVAGIIYFSIKKEKKGGNN</sequence>
<feature type="non-terminal residue" evidence="2">
    <location>
        <position position="1"/>
    </location>
</feature>
<evidence type="ECO:0000256" key="1">
    <source>
        <dbReference type="SAM" id="Phobius"/>
    </source>
</evidence>
<proteinExistence type="predicted"/>
<gene>
    <name evidence="2" type="ORF">S12H4_58907</name>
</gene>
<name>X1UXQ6_9ZZZZ</name>
<accession>X1UXQ6</accession>
<dbReference type="EMBL" id="BARW01038364">
    <property type="protein sequence ID" value="GAJ22244.1"/>
    <property type="molecule type" value="Genomic_DNA"/>
</dbReference>
<keyword evidence="1" id="KW-0472">Membrane</keyword>
<feature type="transmembrane region" description="Helical" evidence="1">
    <location>
        <begin position="39"/>
        <end position="59"/>
    </location>
</feature>